<reference evidence="2 3" key="1">
    <citation type="journal article" date="2020" name="Genome Biol. Evol.">
        <title>Comparative genomics of strictly vertically transmitted, feminizing microsporidia endosymbionts of amphipod crustaceans.</title>
        <authorList>
            <person name="Cormier A."/>
            <person name="Chebbi M.A."/>
            <person name="Giraud I."/>
            <person name="Wattier R."/>
            <person name="Teixeira M."/>
            <person name="Gilbert C."/>
            <person name="Rigaud T."/>
            <person name="Cordaux R."/>
        </authorList>
    </citation>
    <scope>NUCLEOTIDE SEQUENCE [LARGE SCALE GENOMIC DNA]</scope>
    <source>
        <strain evidence="2 3">Ou3-Ou53</strain>
    </source>
</reference>
<name>A0A9P6GWM4_9MICR</name>
<sequence length="496" mass="58622">MSNEVTLFKIVRKMNDFWAAILFVILTVTYFGVIFYCRECDKIRFNKTDRRLGINKVGLSSLVQFFLSRTANLIGEEEVKDFGISNKVEVHQEIYNDLEVCAFKETTQELLENLYSSNTHELLENLYSKTTYIFFIVFIISSVLLSIKWHFSIRSLFVSFPSLILSFSFSSLIPRLSLENIFYFSFLFYLLVLMSFKLRDKPKSSLQILKSFLINISTGIILILPPVLLFLNFMIYQIPYITNTTSITSFIFFCLYFLISLFVSLFTLGLYLCTVFFLLMNSFQYTEIFIYSLKNVYYCFGTICLYSLYFYFNEILKYTKHTLSAVMMTKLTFRSLSKSLVVCVMYTLVPIRPFLVLFESLDFIVCLCFFGRRYKRTKEKLSQIEKMVEYKFLREYDVNIILLGILIFSTLISVFVYWDSVLVYKMIRFTRKLSMVRFSVIARSLLYSYFTVLVLNSFIGILQYMYIFKEEDLKNYDRDLHSIISNRVIVLIVISN</sequence>
<evidence type="ECO:0000256" key="1">
    <source>
        <dbReference type="SAM" id="Phobius"/>
    </source>
</evidence>
<gene>
    <name evidence="2" type="ORF">NGRA_2453</name>
</gene>
<protein>
    <submittedName>
        <fullName evidence="2">Uncharacterized protein</fullName>
    </submittedName>
</protein>
<feature type="transmembrane region" description="Helical" evidence="1">
    <location>
        <begin position="250"/>
        <end position="283"/>
    </location>
</feature>
<organism evidence="2 3">
    <name type="scientific">Nosema granulosis</name>
    <dbReference type="NCBI Taxonomy" id="83296"/>
    <lineage>
        <taxon>Eukaryota</taxon>
        <taxon>Fungi</taxon>
        <taxon>Fungi incertae sedis</taxon>
        <taxon>Microsporidia</taxon>
        <taxon>Nosematidae</taxon>
        <taxon>Nosema</taxon>
    </lineage>
</organism>
<keyword evidence="3" id="KW-1185">Reference proteome</keyword>
<feature type="transmembrane region" description="Helical" evidence="1">
    <location>
        <begin position="181"/>
        <end position="200"/>
    </location>
</feature>
<proteinExistence type="predicted"/>
<dbReference type="OrthoDB" id="10657253at2759"/>
<dbReference type="EMBL" id="SBJO01000275">
    <property type="protein sequence ID" value="KAF9761696.1"/>
    <property type="molecule type" value="Genomic_DNA"/>
</dbReference>
<dbReference type="Proteomes" id="UP000740883">
    <property type="component" value="Unassembled WGS sequence"/>
</dbReference>
<keyword evidence="1" id="KW-0812">Transmembrane</keyword>
<feature type="transmembrane region" description="Helical" evidence="1">
    <location>
        <begin position="445"/>
        <end position="467"/>
    </location>
</feature>
<dbReference type="AlphaFoldDB" id="A0A9P6GWM4"/>
<feature type="transmembrane region" description="Helical" evidence="1">
    <location>
        <begin position="400"/>
        <end position="424"/>
    </location>
</feature>
<feature type="transmembrane region" description="Helical" evidence="1">
    <location>
        <begin position="332"/>
        <end position="349"/>
    </location>
</feature>
<comment type="caution">
    <text evidence="2">The sequence shown here is derived from an EMBL/GenBank/DDBJ whole genome shotgun (WGS) entry which is preliminary data.</text>
</comment>
<evidence type="ECO:0000313" key="2">
    <source>
        <dbReference type="EMBL" id="KAF9761696.1"/>
    </source>
</evidence>
<feature type="transmembrane region" description="Helical" evidence="1">
    <location>
        <begin position="295"/>
        <end position="312"/>
    </location>
</feature>
<feature type="transmembrane region" description="Helical" evidence="1">
    <location>
        <begin position="156"/>
        <end position="175"/>
    </location>
</feature>
<keyword evidence="1" id="KW-0472">Membrane</keyword>
<keyword evidence="1" id="KW-1133">Transmembrane helix</keyword>
<feature type="transmembrane region" description="Helical" evidence="1">
    <location>
        <begin position="212"/>
        <end position="238"/>
    </location>
</feature>
<feature type="transmembrane region" description="Helical" evidence="1">
    <location>
        <begin position="17"/>
        <end position="37"/>
    </location>
</feature>
<evidence type="ECO:0000313" key="3">
    <source>
        <dbReference type="Proteomes" id="UP000740883"/>
    </source>
</evidence>
<feature type="transmembrane region" description="Helical" evidence="1">
    <location>
        <begin position="132"/>
        <end position="149"/>
    </location>
</feature>
<accession>A0A9P6GWM4</accession>